<gene>
    <name evidence="1" type="ORF">GN157_08335</name>
</gene>
<evidence type="ECO:0000313" key="1">
    <source>
        <dbReference type="EMBL" id="MUV03715.1"/>
    </source>
</evidence>
<reference evidence="1 2" key="1">
    <citation type="submission" date="2019-12" db="EMBL/GenBank/DDBJ databases">
        <authorList>
            <person name="Sun J.-Q."/>
        </authorList>
    </citation>
    <scope>NUCLEOTIDE SEQUENCE [LARGE SCALE GENOMIC DNA]</scope>
    <source>
        <strain evidence="1 2">JCM 17928</strain>
    </source>
</reference>
<protein>
    <recommendedName>
        <fullName evidence="3">Adenylosuccinate lyase</fullName>
    </recommendedName>
</protein>
<dbReference type="Proteomes" id="UP000433945">
    <property type="component" value="Unassembled WGS sequence"/>
</dbReference>
<keyword evidence="2" id="KW-1185">Reference proteome</keyword>
<proteinExistence type="predicted"/>
<evidence type="ECO:0008006" key="3">
    <source>
        <dbReference type="Google" id="ProtNLM"/>
    </source>
</evidence>
<dbReference type="OrthoDB" id="979487at2"/>
<dbReference type="EMBL" id="WOWP01000024">
    <property type="protein sequence ID" value="MUV03715.1"/>
    <property type="molecule type" value="Genomic_DNA"/>
</dbReference>
<comment type="caution">
    <text evidence="1">The sequence shown here is derived from an EMBL/GenBank/DDBJ whole genome shotgun (WGS) entry which is preliminary data.</text>
</comment>
<accession>A0A6N8HDF4</accession>
<organism evidence="1 2">
    <name type="scientific">Flavobacterium rakeshii</name>
    <dbReference type="NCBI Taxonomy" id="1038845"/>
    <lineage>
        <taxon>Bacteria</taxon>
        <taxon>Pseudomonadati</taxon>
        <taxon>Bacteroidota</taxon>
        <taxon>Flavobacteriia</taxon>
        <taxon>Flavobacteriales</taxon>
        <taxon>Flavobacteriaceae</taxon>
        <taxon>Flavobacterium</taxon>
    </lineage>
</organism>
<name>A0A6N8HDF4_9FLAO</name>
<evidence type="ECO:0000313" key="2">
    <source>
        <dbReference type="Proteomes" id="UP000433945"/>
    </source>
</evidence>
<dbReference type="RefSeq" id="WP_157482860.1">
    <property type="nucleotide sequence ID" value="NZ_WOWP01000024.1"/>
</dbReference>
<sequence>MNTDFYLKIEKSTAHRPIRDELSGMVLNDRSLLPQLMATALNTSDKNHHKACWISELVFENKIKWLKEYLNEFCNSLTNFTSDSAIRSISKICLFAVQEHQKSELGFLNGKHISQITESCFDWLINPVGKVANKAYAMRTLFLIGKKEDWIYPELKHILPQGFPLHTAAYKAAAKDILKQIEKAKKK</sequence>
<dbReference type="AlphaFoldDB" id="A0A6N8HDF4"/>